<sequence>MTYPSSLSLYKEILDTAHLKKIIEVAKLKPTIPTGFPHCTPTGNTKEYIYEPFEWWTSGFFPGSLWAVKERLTKTDVVGLDENELNALAEDWKTRLEPHQFNTDTHDIGFLIMPAFWREYQLNRSKKAGEIIVQAAKSLMTRWSDTVQAFRSWTTTTSKRYNFDNPESDFLVIIDNMMNLDLLYAASIITGDSTYADHATKHADTTMKNQFRDDYSSYHLIVFDSKTGTKKIGLTCQGYSDSSCWSRGQAWALYGYASVYKYTKNPKYLEFAEKLADYFLSRVENGAVFWDFDAPKPCILDISAAMIACSGLLLICELRNDLKYKSKVDTILDFTMSHAATSSDSVVILDHSTVNNNATANHRIYDSGLVYADYYFLEVGNRLLDMNLLN</sequence>
<dbReference type="Proteomes" id="UP000189580">
    <property type="component" value="Chromosome b"/>
</dbReference>
<evidence type="ECO:0000313" key="4">
    <source>
        <dbReference type="Proteomes" id="UP000189580"/>
    </source>
</evidence>
<dbReference type="InterPro" id="IPR010905">
    <property type="entry name" value="Glyco_hydro_88"/>
</dbReference>
<evidence type="ECO:0000256" key="1">
    <source>
        <dbReference type="ARBA" id="ARBA00022801"/>
    </source>
</evidence>
<dbReference type="RefSeq" id="XP_018737027.1">
    <property type="nucleotide sequence ID" value="XM_018879076.1"/>
</dbReference>
<dbReference type="GeneID" id="30034026"/>
<proteinExistence type="inferred from homology"/>
<accession>A0A161HFY2</accession>
<dbReference type="KEGG" id="slb:AWJ20_2147"/>
<dbReference type="OrthoDB" id="2317065at2759"/>
<keyword evidence="4" id="KW-1185">Reference proteome</keyword>
<dbReference type="Pfam" id="PF07470">
    <property type="entry name" value="Glyco_hydro_88"/>
    <property type="match status" value="1"/>
</dbReference>
<dbReference type="SUPFAM" id="SSF48208">
    <property type="entry name" value="Six-hairpin glycosidases"/>
    <property type="match status" value="1"/>
</dbReference>
<reference evidence="3 4" key="1">
    <citation type="submission" date="2016-02" db="EMBL/GenBank/DDBJ databases">
        <title>Complete genome sequence and transcriptome regulation of the pentose utilising yeast Sugiyamaella lignohabitans.</title>
        <authorList>
            <person name="Bellasio M."/>
            <person name="Peymann A."/>
            <person name="Valli M."/>
            <person name="Sipitzky M."/>
            <person name="Graf A."/>
            <person name="Sauer M."/>
            <person name="Marx H."/>
            <person name="Mattanovich D."/>
        </authorList>
    </citation>
    <scope>NUCLEOTIDE SEQUENCE [LARGE SCALE GENOMIC DNA]</scope>
    <source>
        <strain evidence="3 4">CBS 10342</strain>
    </source>
</reference>
<dbReference type="InterPro" id="IPR008928">
    <property type="entry name" value="6-hairpin_glycosidase_sf"/>
</dbReference>
<dbReference type="GO" id="GO:0000272">
    <property type="term" value="P:polysaccharide catabolic process"/>
    <property type="evidence" value="ECO:0007669"/>
    <property type="project" value="TreeGrafter"/>
</dbReference>
<name>A0A161HFY2_9ASCO</name>
<dbReference type="AlphaFoldDB" id="A0A161HFY2"/>
<dbReference type="PANTHER" id="PTHR36845">
    <property type="entry name" value="HYDROLASE, PUTATIVE (AFU_ORTHOLOGUE AFUA_7G05090)-RELATED"/>
    <property type="match status" value="1"/>
</dbReference>
<dbReference type="InterPro" id="IPR012341">
    <property type="entry name" value="6hp_glycosidase-like_sf"/>
</dbReference>
<comment type="similarity">
    <text evidence="2">Belongs to the glycosyl hydrolase 88 family.</text>
</comment>
<dbReference type="InterPro" id="IPR052369">
    <property type="entry name" value="UG_Glycosaminoglycan_Hydrolase"/>
</dbReference>
<gene>
    <name evidence="3" type="ORF">AWJ20_2147</name>
</gene>
<organism evidence="3 4">
    <name type="scientific">Sugiyamaella lignohabitans</name>
    <dbReference type="NCBI Taxonomy" id="796027"/>
    <lineage>
        <taxon>Eukaryota</taxon>
        <taxon>Fungi</taxon>
        <taxon>Dikarya</taxon>
        <taxon>Ascomycota</taxon>
        <taxon>Saccharomycotina</taxon>
        <taxon>Dipodascomycetes</taxon>
        <taxon>Dipodascales</taxon>
        <taxon>Trichomonascaceae</taxon>
        <taxon>Sugiyamaella</taxon>
    </lineage>
</organism>
<dbReference type="GO" id="GO:0052757">
    <property type="term" value="F:chondroitin hydrolase activity"/>
    <property type="evidence" value="ECO:0007669"/>
    <property type="project" value="TreeGrafter"/>
</dbReference>
<dbReference type="Gene3D" id="1.50.10.10">
    <property type="match status" value="1"/>
</dbReference>
<keyword evidence="1" id="KW-0378">Hydrolase</keyword>
<evidence type="ECO:0000256" key="2">
    <source>
        <dbReference type="ARBA" id="ARBA00038358"/>
    </source>
</evidence>
<evidence type="ECO:0000313" key="3">
    <source>
        <dbReference type="EMBL" id="ANB14550.1"/>
    </source>
</evidence>
<protein>
    <recommendedName>
        <fullName evidence="5">Glucuronyl hydrolase</fullName>
    </recommendedName>
</protein>
<evidence type="ECO:0008006" key="5">
    <source>
        <dbReference type="Google" id="ProtNLM"/>
    </source>
</evidence>
<dbReference type="PANTHER" id="PTHR36845:SF1">
    <property type="entry name" value="HYDROLASE, PUTATIVE (AFU_ORTHOLOGUE AFUA_7G05090)-RELATED"/>
    <property type="match status" value="1"/>
</dbReference>
<dbReference type="EMBL" id="CP014503">
    <property type="protein sequence ID" value="ANB14550.1"/>
    <property type="molecule type" value="Genomic_DNA"/>
</dbReference>